<keyword evidence="7" id="KW-0966">Cell projection</keyword>
<sequence>MRWEGREESSNIEDRRGGGGGFDTGGGMGGGGLGGGGFGLPINLGGGGIGTILVILVISWVLGINPLTLLSGQSIGPGGSQFERQTRTAPPPSGARRDEQTRFVSVVLRDTELRWKQLLPQQAGDLVRTASGKAYEEPRLVLFNGSTRSPCGEASAATGPFYCPGDRKVYIDLAFYDQLKTRFKAPGDFAQAYVIAHEIGHHIQNLIGVLPEFNRRRQQVSEREANRLSVRVELQADCLAGVWAHHAQKERDFIEAGDIEEALNAASRIGDDSIQRTIQGYAVPDSFTHGSSEQRVRWFKTGFESGRMASCDTFRGNI</sequence>
<feature type="region of interest" description="Disordered" evidence="5">
    <location>
        <begin position="78"/>
        <end position="100"/>
    </location>
</feature>
<evidence type="ECO:0000256" key="5">
    <source>
        <dbReference type="SAM" id="MobiDB-lite"/>
    </source>
</evidence>
<gene>
    <name evidence="7" type="ORF">ABB55_05565</name>
</gene>
<evidence type="ECO:0000313" key="7">
    <source>
        <dbReference type="EMBL" id="KPL51762.1"/>
    </source>
</evidence>
<dbReference type="Proteomes" id="UP000048984">
    <property type="component" value="Unassembled WGS sequence"/>
</dbReference>
<feature type="region of interest" description="Disordered" evidence="5">
    <location>
        <begin position="1"/>
        <end position="28"/>
    </location>
</feature>
<dbReference type="OrthoDB" id="9774900at2"/>
<dbReference type="PANTHER" id="PTHR30168:SF0">
    <property type="entry name" value="INNER MEMBRANE PROTEIN"/>
    <property type="match status" value="1"/>
</dbReference>
<dbReference type="PANTHER" id="PTHR30168">
    <property type="entry name" value="PUTATIVE MEMBRANE PROTEIN YPFJ"/>
    <property type="match status" value="1"/>
</dbReference>
<keyword evidence="2 6" id="KW-0812">Transmembrane</keyword>
<dbReference type="GO" id="GO:0016020">
    <property type="term" value="C:membrane"/>
    <property type="evidence" value="ECO:0007669"/>
    <property type="project" value="UniProtKB-SubCell"/>
</dbReference>
<evidence type="ECO:0000313" key="8">
    <source>
        <dbReference type="Proteomes" id="UP000048984"/>
    </source>
</evidence>
<dbReference type="AlphaFoldDB" id="A0A0P6W0X5"/>
<dbReference type="EMBL" id="LJYW01000001">
    <property type="protein sequence ID" value="KPL51762.1"/>
    <property type="molecule type" value="Genomic_DNA"/>
</dbReference>
<dbReference type="Pfam" id="PF04228">
    <property type="entry name" value="Zn_peptidase"/>
    <property type="match status" value="1"/>
</dbReference>
<keyword evidence="7" id="KW-0969">Cilium</keyword>
<evidence type="ECO:0000256" key="2">
    <source>
        <dbReference type="ARBA" id="ARBA00022692"/>
    </source>
</evidence>
<dbReference type="RefSeq" id="WP_054357925.1">
    <property type="nucleotide sequence ID" value="NZ_JAPCYQ010000001.1"/>
</dbReference>
<keyword evidence="4 6" id="KW-0472">Membrane</keyword>
<evidence type="ECO:0000256" key="6">
    <source>
        <dbReference type="SAM" id="Phobius"/>
    </source>
</evidence>
<reference evidence="7 8" key="1">
    <citation type="submission" date="2015-09" db="EMBL/GenBank/DDBJ databases">
        <authorList>
            <person name="Jackson K.R."/>
            <person name="Lunt B.L."/>
            <person name="Fisher J.N.B."/>
            <person name="Gardner A.V."/>
            <person name="Bailey M.E."/>
            <person name="Deus L.M."/>
            <person name="Earl A.S."/>
            <person name="Gibby P.D."/>
            <person name="Hartmann K.A."/>
            <person name="Liu J.E."/>
            <person name="Manci A.M."/>
            <person name="Nielsen D.A."/>
            <person name="Solomon M.B."/>
            <person name="Breakwell D.P."/>
            <person name="Burnett S.H."/>
            <person name="Grose J.H."/>
        </authorList>
    </citation>
    <scope>NUCLEOTIDE SEQUENCE [LARGE SCALE GENOMIC DNA]</scope>
    <source>
        <strain evidence="7 8">16</strain>
    </source>
</reference>
<dbReference type="InterPro" id="IPR007343">
    <property type="entry name" value="Uncharacterised_pept_Zn_put"/>
</dbReference>
<keyword evidence="8" id="KW-1185">Reference proteome</keyword>
<evidence type="ECO:0000256" key="4">
    <source>
        <dbReference type="ARBA" id="ARBA00023136"/>
    </source>
</evidence>
<evidence type="ECO:0000256" key="1">
    <source>
        <dbReference type="ARBA" id="ARBA00004167"/>
    </source>
</evidence>
<name>A0A0P6W0X5_9HYPH</name>
<feature type="transmembrane region" description="Helical" evidence="6">
    <location>
        <begin position="42"/>
        <end position="64"/>
    </location>
</feature>
<comment type="subcellular location">
    <subcellularLocation>
        <location evidence="1">Membrane</location>
        <topology evidence="1">Single-pass membrane protein</topology>
    </subcellularLocation>
</comment>
<feature type="compositionally biased region" description="Gly residues" evidence="5">
    <location>
        <begin position="18"/>
        <end position="28"/>
    </location>
</feature>
<proteinExistence type="predicted"/>
<accession>A0A0P6W0X5</accession>
<evidence type="ECO:0000256" key="3">
    <source>
        <dbReference type="ARBA" id="ARBA00022989"/>
    </source>
</evidence>
<protein>
    <submittedName>
        <fullName evidence="7">Flagellar biosynthesis protein FlgM</fullName>
    </submittedName>
</protein>
<keyword evidence="3 6" id="KW-1133">Transmembrane helix</keyword>
<feature type="compositionally biased region" description="Basic and acidic residues" evidence="5">
    <location>
        <begin position="1"/>
        <end position="17"/>
    </location>
</feature>
<reference evidence="7 8" key="2">
    <citation type="submission" date="2015-10" db="EMBL/GenBank/DDBJ databases">
        <title>Draft Genome Sequence of Prosthecomicrobium hirschii ATCC 27832.</title>
        <authorList>
            <person name="Daniel J."/>
            <person name="Givan S.A."/>
            <person name="Brun Y.V."/>
            <person name="Brown P.J."/>
        </authorList>
    </citation>
    <scope>NUCLEOTIDE SEQUENCE [LARGE SCALE GENOMIC DNA]</scope>
    <source>
        <strain evidence="7 8">16</strain>
    </source>
</reference>
<dbReference type="STRING" id="665126.ABB55_05565"/>
<comment type="caution">
    <text evidence="7">The sequence shown here is derived from an EMBL/GenBank/DDBJ whole genome shotgun (WGS) entry which is preliminary data.</text>
</comment>
<keyword evidence="7" id="KW-0282">Flagellum</keyword>
<organism evidence="7 8">
    <name type="scientific">Prosthecodimorpha hirschii</name>
    <dbReference type="NCBI Taxonomy" id="665126"/>
    <lineage>
        <taxon>Bacteria</taxon>
        <taxon>Pseudomonadati</taxon>
        <taxon>Pseudomonadota</taxon>
        <taxon>Alphaproteobacteria</taxon>
        <taxon>Hyphomicrobiales</taxon>
        <taxon>Ancalomicrobiaceae</taxon>
        <taxon>Prosthecodimorpha</taxon>
    </lineage>
</organism>